<dbReference type="Gene3D" id="3.90.1200.10">
    <property type="match status" value="1"/>
</dbReference>
<sequence>MTKTPGPCPLPTTIANITTAWLEAALAAQAPGIGLTGSRILDVMHGTCTKIRVALERDAAARAAGIPAQVILKGGFEPHSRLMDYMHAHEVHAYADVAPLTALRQPTCYFAGFDAEARQGIVILEDLVARGVEFLHPQRPLPPEAVARRLEVLARHHALTWEQAAPFAPGGAFAWADDFIDGFYRYGAQILTPPVWQGFVQSARGAAASVRFHSLDWFLTALGKLSALGRTIPRVLVHGDTHLGNLYVDIDGEPGFFDSQPHVGPALCEVAYHVTGALDMADRHAHDRDLVAHYRQALAAEGIAPPPLDEMMRQFGCYLAFGYGIFLVNASDFQPEAINTAYTARFSAAMLDHDTIGLIARL</sequence>
<feature type="domain" description="Aminoglycoside phosphotransferase" evidence="1">
    <location>
        <begin position="138"/>
        <end position="296"/>
    </location>
</feature>
<comment type="caution">
    <text evidence="2">The sequence shown here is derived from an EMBL/GenBank/DDBJ whole genome shotgun (WGS) entry which is preliminary data.</text>
</comment>
<dbReference type="EMBL" id="JARESE010000036">
    <property type="protein sequence ID" value="MDE8652369.1"/>
    <property type="molecule type" value="Genomic_DNA"/>
</dbReference>
<evidence type="ECO:0000259" key="1">
    <source>
        <dbReference type="Pfam" id="PF01636"/>
    </source>
</evidence>
<dbReference type="InterPro" id="IPR002575">
    <property type="entry name" value="Aminoglycoside_PTrfase"/>
</dbReference>
<reference evidence="2 3" key="1">
    <citation type="submission" date="2023-03" db="EMBL/GenBank/DDBJ databases">
        <title>NovoSphingobium album sp. nov. isolated from polycyclic aromatic hydrocarbons- and heavy-metal polluted soil.</title>
        <authorList>
            <person name="Liu Z."/>
            <person name="Wang K."/>
        </authorList>
    </citation>
    <scope>NUCLEOTIDE SEQUENCE [LARGE SCALE GENOMIC DNA]</scope>
    <source>
        <strain evidence="2 3">H3SJ31-1</strain>
    </source>
</reference>
<dbReference type="InterPro" id="IPR011009">
    <property type="entry name" value="Kinase-like_dom_sf"/>
</dbReference>
<gene>
    <name evidence="2" type="ORF">PYV00_11705</name>
</gene>
<evidence type="ECO:0000313" key="3">
    <source>
        <dbReference type="Proteomes" id="UP001216253"/>
    </source>
</evidence>
<dbReference type="RefSeq" id="WP_275228452.1">
    <property type="nucleotide sequence ID" value="NZ_JARESE010000036.1"/>
</dbReference>
<evidence type="ECO:0000313" key="2">
    <source>
        <dbReference type="EMBL" id="MDE8652369.1"/>
    </source>
</evidence>
<protein>
    <submittedName>
        <fullName evidence="2">Phosphotransferase</fullName>
    </submittedName>
</protein>
<dbReference type="SUPFAM" id="SSF56112">
    <property type="entry name" value="Protein kinase-like (PK-like)"/>
    <property type="match status" value="1"/>
</dbReference>
<name>A0ABT5WQS4_9SPHN</name>
<accession>A0ABT5WQS4</accession>
<dbReference type="Pfam" id="PF01636">
    <property type="entry name" value="APH"/>
    <property type="match status" value="1"/>
</dbReference>
<keyword evidence="3" id="KW-1185">Reference proteome</keyword>
<dbReference type="Proteomes" id="UP001216253">
    <property type="component" value="Unassembled WGS sequence"/>
</dbReference>
<proteinExistence type="predicted"/>
<organism evidence="2 3">
    <name type="scientific">Novosphingobium album</name>
    <name type="common">ex Liu et al. 2023</name>
    <dbReference type="NCBI Taxonomy" id="3031130"/>
    <lineage>
        <taxon>Bacteria</taxon>
        <taxon>Pseudomonadati</taxon>
        <taxon>Pseudomonadota</taxon>
        <taxon>Alphaproteobacteria</taxon>
        <taxon>Sphingomonadales</taxon>
        <taxon>Sphingomonadaceae</taxon>
        <taxon>Novosphingobium</taxon>
    </lineage>
</organism>